<dbReference type="Proteomes" id="UP000192491">
    <property type="component" value="Unassembled WGS sequence"/>
</dbReference>
<dbReference type="InterPro" id="IPR029036">
    <property type="entry name" value="P5CR_dimer"/>
</dbReference>
<dbReference type="Gene3D" id="1.10.3730.10">
    <property type="entry name" value="ProC C-terminal domain-like"/>
    <property type="match status" value="1"/>
</dbReference>
<evidence type="ECO:0000256" key="6">
    <source>
        <dbReference type="PIRSR" id="PIRSR000193-1"/>
    </source>
</evidence>
<comment type="subcellular location">
    <subcellularLocation>
        <location evidence="4">Cytoplasm</location>
    </subcellularLocation>
</comment>
<dbReference type="SUPFAM" id="SSF51735">
    <property type="entry name" value="NAD(P)-binding Rossmann-fold domains"/>
    <property type="match status" value="1"/>
</dbReference>
<reference evidence="9 10" key="1">
    <citation type="submission" date="2017-01" db="EMBL/GenBank/DDBJ databases">
        <title>Novel large sulfur bacteria in the metagenomes of groundwater-fed chemosynthetic microbial mats in the Lake Huron basin.</title>
        <authorList>
            <person name="Sharrar A.M."/>
            <person name="Flood B.E."/>
            <person name="Bailey J.V."/>
            <person name="Jones D.S."/>
            <person name="Biddanda B."/>
            <person name="Ruberg S.A."/>
            <person name="Marcus D.N."/>
            <person name="Dick G.J."/>
        </authorList>
    </citation>
    <scope>NUCLEOTIDE SEQUENCE [LARGE SCALE GENOMIC DNA]</scope>
    <source>
        <strain evidence="9">A8</strain>
    </source>
</reference>
<feature type="domain" description="Pyrroline-5-carboxylate reductase dimerisation" evidence="8">
    <location>
        <begin position="171"/>
        <end position="275"/>
    </location>
</feature>
<dbReference type="PANTHER" id="PTHR11645:SF0">
    <property type="entry name" value="PYRROLINE-5-CARBOXYLATE REDUCTASE 3"/>
    <property type="match status" value="1"/>
</dbReference>
<comment type="similarity">
    <text evidence="1 4">Belongs to the pyrroline-5-carboxylate reductase family.</text>
</comment>
<dbReference type="GO" id="GO:0005737">
    <property type="term" value="C:cytoplasm"/>
    <property type="evidence" value="ECO:0007669"/>
    <property type="project" value="UniProtKB-SubCell"/>
</dbReference>
<dbReference type="Pfam" id="PF14748">
    <property type="entry name" value="P5CR_dimer"/>
    <property type="match status" value="1"/>
</dbReference>
<feature type="binding site" evidence="6">
    <location>
        <begin position="16"/>
        <end position="21"/>
    </location>
    <ligand>
        <name>NADP(+)</name>
        <dbReference type="ChEBI" id="CHEBI:58349"/>
    </ligand>
</feature>
<dbReference type="STRING" id="1123401.GCA_000621325_02847"/>
<keyword evidence="4" id="KW-0028">Amino-acid biosynthesis</keyword>
<evidence type="ECO:0000256" key="2">
    <source>
        <dbReference type="ARBA" id="ARBA00022857"/>
    </source>
</evidence>
<evidence type="ECO:0000313" key="9">
    <source>
        <dbReference type="EMBL" id="OQX07277.1"/>
    </source>
</evidence>
<evidence type="ECO:0000313" key="10">
    <source>
        <dbReference type="Proteomes" id="UP000192491"/>
    </source>
</evidence>
<comment type="pathway">
    <text evidence="4">Amino-acid biosynthesis; L-proline biosynthesis; L-proline from L-glutamate 5-semialdehyde: step 1/1.</text>
</comment>
<comment type="catalytic activity">
    <reaction evidence="4">
        <text>L-proline + NADP(+) = (S)-1-pyrroline-5-carboxylate + NADPH + 2 H(+)</text>
        <dbReference type="Rhea" id="RHEA:14109"/>
        <dbReference type="ChEBI" id="CHEBI:15378"/>
        <dbReference type="ChEBI" id="CHEBI:17388"/>
        <dbReference type="ChEBI" id="CHEBI:57783"/>
        <dbReference type="ChEBI" id="CHEBI:58349"/>
        <dbReference type="ChEBI" id="CHEBI:60039"/>
        <dbReference type="EC" id="1.5.1.2"/>
    </reaction>
</comment>
<name>A0A1Y1QK25_9GAMM</name>
<keyword evidence="4" id="KW-0641">Proline biosynthesis</keyword>
<protein>
    <recommendedName>
        <fullName evidence="4 5">Pyrroline-5-carboxylate reductase</fullName>
        <shortName evidence="4">P5C reductase</shortName>
        <shortName evidence="4">P5CR</shortName>
        <ecNumber evidence="4 5">1.5.1.2</ecNumber>
    </recommendedName>
    <alternativeName>
        <fullName evidence="4">PCA reductase</fullName>
    </alternativeName>
</protein>
<comment type="function">
    <text evidence="4">Catalyzes the reduction of 1-pyrroline-5-carboxylate (PCA) to L-proline.</text>
</comment>
<proteinExistence type="inferred from homology"/>
<dbReference type="GO" id="GO:0004735">
    <property type="term" value="F:pyrroline-5-carboxylate reductase activity"/>
    <property type="evidence" value="ECO:0007669"/>
    <property type="project" value="UniProtKB-UniRule"/>
</dbReference>
<dbReference type="InterPro" id="IPR000304">
    <property type="entry name" value="Pyrroline-COOH_reductase"/>
</dbReference>
<gene>
    <name evidence="4" type="primary">proC</name>
    <name evidence="9" type="ORF">BWK73_28525</name>
</gene>
<dbReference type="EMBL" id="MTEJ01000214">
    <property type="protein sequence ID" value="OQX07277.1"/>
    <property type="molecule type" value="Genomic_DNA"/>
</dbReference>
<comment type="caution">
    <text evidence="9">The sequence shown here is derived from an EMBL/GenBank/DDBJ whole genome shotgun (WGS) entry which is preliminary data.</text>
</comment>
<dbReference type="FunFam" id="1.10.3730.10:FF:000001">
    <property type="entry name" value="Pyrroline-5-carboxylate reductase"/>
    <property type="match status" value="1"/>
</dbReference>
<evidence type="ECO:0000256" key="4">
    <source>
        <dbReference type="HAMAP-Rule" id="MF_01925"/>
    </source>
</evidence>
<dbReference type="UniPathway" id="UPA00098">
    <property type="reaction ID" value="UER00361"/>
</dbReference>
<feature type="domain" description="Pyrroline-5-carboxylate reductase catalytic N-terminal" evidence="7">
    <location>
        <begin position="12"/>
        <end position="107"/>
    </location>
</feature>
<dbReference type="Gene3D" id="3.40.50.720">
    <property type="entry name" value="NAD(P)-binding Rossmann-like Domain"/>
    <property type="match status" value="1"/>
</dbReference>
<keyword evidence="3 4" id="KW-0560">Oxidoreductase</keyword>
<comment type="catalytic activity">
    <reaction evidence="4">
        <text>L-proline + NAD(+) = (S)-1-pyrroline-5-carboxylate + NADH + 2 H(+)</text>
        <dbReference type="Rhea" id="RHEA:14105"/>
        <dbReference type="ChEBI" id="CHEBI:15378"/>
        <dbReference type="ChEBI" id="CHEBI:17388"/>
        <dbReference type="ChEBI" id="CHEBI:57540"/>
        <dbReference type="ChEBI" id="CHEBI:57945"/>
        <dbReference type="ChEBI" id="CHEBI:60039"/>
        <dbReference type="EC" id="1.5.1.2"/>
    </reaction>
</comment>
<evidence type="ECO:0000256" key="1">
    <source>
        <dbReference type="ARBA" id="ARBA00005525"/>
    </source>
</evidence>
<dbReference type="InterPro" id="IPR028939">
    <property type="entry name" value="P5C_Rdtase_cat_N"/>
</dbReference>
<dbReference type="InterPro" id="IPR008927">
    <property type="entry name" value="6-PGluconate_DH-like_C_sf"/>
</dbReference>
<dbReference type="PIRSF" id="PIRSF000193">
    <property type="entry name" value="Pyrrol-5-carb_rd"/>
    <property type="match status" value="1"/>
</dbReference>
<evidence type="ECO:0000259" key="8">
    <source>
        <dbReference type="Pfam" id="PF14748"/>
    </source>
</evidence>
<evidence type="ECO:0000256" key="3">
    <source>
        <dbReference type="ARBA" id="ARBA00023002"/>
    </source>
</evidence>
<dbReference type="SUPFAM" id="SSF48179">
    <property type="entry name" value="6-phosphogluconate dehydrogenase C-terminal domain-like"/>
    <property type="match status" value="1"/>
</dbReference>
<feature type="binding site" evidence="6">
    <location>
        <position position="64"/>
    </location>
    <ligand>
        <name>NADPH</name>
        <dbReference type="ChEBI" id="CHEBI:57783"/>
    </ligand>
</feature>
<dbReference type="HAMAP" id="MF_01925">
    <property type="entry name" value="P5C_reductase"/>
    <property type="match status" value="1"/>
</dbReference>
<dbReference type="EC" id="1.5.1.2" evidence="4 5"/>
<dbReference type="GO" id="GO:0055129">
    <property type="term" value="P:L-proline biosynthetic process"/>
    <property type="evidence" value="ECO:0007669"/>
    <property type="project" value="UniProtKB-UniRule"/>
</dbReference>
<sequence>MDTPKIAQKPTTITFIGAGNMARSLIVGLLQDQANAVLRVADPDEHQLDAIRKHWPEVTTTTDNLEAMQGADVVVLAVKPQIMRNVTENLASHAQLSRPLFVSIAAGIREEALSRWLGGDQAIVRCMPNTPALVQAGATGLYANPRVSDLQRSAAESLLRAVGITVWFDDETKLDAVTAISGSGPAYFFLVMEAMQAAAEQLGLRPEEAHLLIVQTALGAAKLALESDDLPGELRQKVTSKGGTTEAALNVLTAGGLHDLFAQALQAAASRSRELAAANS</sequence>
<organism evidence="9 10">
    <name type="scientific">Thiothrix lacustris</name>
    <dbReference type="NCBI Taxonomy" id="525917"/>
    <lineage>
        <taxon>Bacteria</taxon>
        <taxon>Pseudomonadati</taxon>
        <taxon>Pseudomonadota</taxon>
        <taxon>Gammaproteobacteria</taxon>
        <taxon>Thiotrichales</taxon>
        <taxon>Thiotrichaceae</taxon>
        <taxon>Thiothrix</taxon>
    </lineage>
</organism>
<keyword evidence="4" id="KW-0963">Cytoplasm</keyword>
<accession>A0A1Y1QK25</accession>
<dbReference type="PANTHER" id="PTHR11645">
    <property type="entry name" value="PYRROLINE-5-CARBOXYLATE REDUCTASE"/>
    <property type="match status" value="1"/>
</dbReference>
<dbReference type="NCBIfam" id="TIGR00112">
    <property type="entry name" value="proC"/>
    <property type="match status" value="1"/>
</dbReference>
<dbReference type="AlphaFoldDB" id="A0A1Y1QK25"/>
<feature type="binding site" evidence="6">
    <location>
        <begin position="77"/>
        <end position="80"/>
    </location>
    <ligand>
        <name>NADP(+)</name>
        <dbReference type="ChEBI" id="CHEBI:58349"/>
    </ligand>
</feature>
<evidence type="ECO:0000256" key="5">
    <source>
        <dbReference type="NCBIfam" id="TIGR00112"/>
    </source>
</evidence>
<evidence type="ECO:0000259" key="7">
    <source>
        <dbReference type="Pfam" id="PF03807"/>
    </source>
</evidence>
<dbReference type="InterPro" id="IPR036291">
    <property type="entry name" value="NAD(P)-bd_dom_sf"/>
</dbReference>
<keyword evidence="2 4" id="KW-0521">NADP</keyword>
<dbReference type="Pfam" id="PF03807">
    <property type="entry name" value="F420_oxidored"/>
    <property type="match status" value="1"/>
</dbReference>